<organism evidence="2 3">
    <name type="scientific">Moraxella cuniculi DSM 21768</name>
    <dbReference type="NCBI Taxonomy" id="1122245"/>
    <lineage>
        <taxon>Bacteria</taxon>
        <taxon>Pseudomonadati</taxon>
        <taxon>Pseudomonadota</taxon>
        <taxon>Gammaproteobacteria</taxon>
        <taxon>Moraxellales</taxon>
        <taxon>Moraxellaceae</taxon>
        <taxon>Moraxella</taxon>
    </lineage>
</organism>
<dbReference type="EMBL" id="FTNU01000003">
    <property type="protein sequence ID" value="SIR84098.1"/>
    <property type="molecule type" value="Genomic_DNA"/>
</dbReference>
<evidence type="ECO:0000256" key="1">
    <source>
        <dbReference type="SAM" id="Phobius"/>
    </source>
</evidence>
<proteinExistence type="predicted"/>
<evidence type="ECO:0000313" key="3">
    <source>
        <dbReference type="Proteomes" id="UP000187495"/>
    </source>
</evidence>
<dbReference type="AlphaFoldDB" id="A0A1N7E7W2"/>
<reference evidence="3" key="1">
    <citation type="submission" date="2017-01" db="EMBL/GenBank/DDBJ databases">
        <authorList>
            <person name="Varghese N."/>
            <person name="Submissions S."/>
        </authorList>
    </citation>
    <scope>NUCLEOTIDE SEQUENCE [LARGE SCALE GENOMIC DNA]</scope>
    <source>
        <strain evidence="3">DSM 21768</strain>
    </source>
</reference>
<gene>
    <name evidence="2" type="ORF">SAMN02745664_103157</name>
</gene>
<sequence>MTNPLFRPEALSAQKANWTGSVILTTPISFTFLSLCAFATALVLVGFLVWGEYTKRSTVKGQLIPDKGLDKHTQQPLA</sequence>
<protein>
    <submittedName>
        <fullName evidence="2">Membrane fusion protein</fullName>
    </submittedName>
</protein>
<feature type="transmembrane region" description="Helical" evidence="1">
    <location>
        <begin position="28"/>
        <end position="50"/>
    </location>
</feature>
<dbReference type="Proteomes" id="UP000187495">
    <property type="component" value="Unassembled WGS sequence"/>
</dbReference>
<evidence type="ECO:0000313" key="2">
    <source>
        <dbReference type="EMBL" id="SIR84098.1"/>
    </source>
</evidence>
<keyword evidence="1" id="KW-0472">Membrane</keyword>
<name>A0A1N7E7W2_9GAMM</name>
<keyword evidence="1" id="KW-0812">Transmembrane</keyword>
<dbReference type="RefSeq" id="WP_078310060.1">
    <property type="nucleotide sequence ID" value="NZ_FTNU01000003.1"/>
</dbReference>
<keyword evidence="3" id="KW-1185">Reference proteome</keyword>
<accession>A0A1N7E7W2</accession>
<keyword evidence="1" id="KW-1133">Transmembrane helix</keyword>